<dbReference type="AlphaFoldDB" id="A0A1M4Y4G4"/>
<keyword evidence="6" id="KW-1185">Reference proteome</keyword>
<keyword evidence="4" id="KW-0106">Calcium</keyword>
<keyword evidence="2" id="KW-0964">Secreted</keyword>
<dbReference type="Pfam" id="PF02450">
    <property type="entry name" value="LCAT"/>
    <property type="match status" value="1"/>
</dbReference>
<evidence type="ECO:0000256" key="1">
    <source>
        <dbReference type="ARBA" id="ARBA00004613"/>
    </source>
</evidence>
<organism evidence="5 6">
    <name type="scientific">Seinonella peptonophila</name>
    <dbReference type="NCBI Taxonomy" id="112248"/>
    <lineage>
        <taxon>Bacteria</taxon>
        <taxon>Bacillati</taxon>
        <taxon>Bacillota</taxon>
        <taxon>Bacilli</taxon>
        <taxon>Bacillales</taxon>
        <taxon>Thermoactinomycetaceae</taxon>
        <taxon>Seinonella</taxon>
    </lineage>
</organism>
<dbReference type="SUPFAM" id="SSF53474">
    <property type="entry name" value="alpha/beta-Hydrolases"/>
    <property type="match status" value="1"/>
</dbReference>
<dbReference type="GO" id="GO:0005509">
    <property type="term" value="F:calcium ion binding"/>
    <property type="evidence" value="ECO:0007669"/>
    <property type="project" value="InterPro"/>
</dbReference>
<proteinExistence type="predicted"/>
<dbReference type="InterPro" id="IPR029058">
    <property type="entry name" value="AB_hydrolase_fold"/>
</dbReference>
<dbReference type="GO" id="GO:0006629">
    <property type="term" value="P:lipid metabolic process"/>
    <property type="evidence" value="ECO:0007669"/>
    <property type="project" value="InterPro"/>
</dbReference>
<dbReference type="SUPFAM" id="SSF103647">
    <property type="entry name" value="TSP type-3 repeat"/>
    <property type="match status" value="1"/>
</dbReference>
<protein>
    <submittedName>
        <fullName evidence="5">Lecithin:cholesterol acyltransferase</fullName>
    </submittedName>
</protein>
<dbReference type="InterPro" id="IPR028974">
    <property type="entry name" value="TSP_type-3_rpt"/>
</dbReference>
<dbReference type="Gene3D" id="3.40.50.1820">
    <property type="entry name" value="alpha/beta hydrolase"/>
    <property type="match status" value="1"/>
</dbReference>
<dbReference type="Pfam" id="PF18884">
    <property type="entry name" value="TSP3_bac"/>
    <property type="match status" value="1"/>
</dbReference>
<dbReference type="GO" id="GO:0008374">
    <property type="term" value="F:O-acyltransferase activity"/>
    <property type="evidence" value="ECO:0007669"/>
    <property type="project" value="InterPro"/>
</dbReference>
<keyword evidence="5" id="KW-0012">Acyltransferase</keyword>
<dbReference type="InterPro" id="IPR003386">
    <property type="entry name" value="LACT/PDAT_acylTrfase"/>
</dbReference>
<evidence type="ECO:0000256" key="3">
    <source>
        <dbReference type="ARBA" id="ARBA00022729"/>
    </source>
</evidence>
<dbReference type="InterPro" id="IPR059100">
    <property type="entry name" value="TSP3_bac"/>
</dbReference>
<accession>A0A1M4Y4G4</accession>
<name>A0A1M4Y4G4_9BACL</name>
<gene>
    <name evidence="5" type="ORF">SAMN05444392_10641</name>
</gene>
<dbReference type="STRING" id="112248.SAMN05444392_10641"/>
<evidence type="ECO:0000256" key="2">
    <source>
        <dbReference type="ARBA" id="ARBA00022525"/>
    </source>
</evidence>
<evidence type="ECO:0000313" key="6">
    <source>
        <dbReference type="Proteomes" id="UP000184476"/>
    </source>
</evidence>
<dbReference type="EMBL" id="FQVL01000006">
    <property type="protein sequence ID" value="SHF00707.1"/>
    <property type="molecule type" value="Genomic_DNA"/>
</dbReference>
<dbReference type="Proteomes" id="UP000184476">
    <property type="component" value="Unassembled WGS sequence"/>
</dbReference>
<evidence type="ECO:0000256" key="4">
    <source>
        <dbReference type="ARBA" id="ARBA00022837"/>
    </source>
</evidence>
<comment type="subcellular location">
    <subcellularLocation>
        <location evidence="1">Secreted</location>
    </subcellularLocation>
</comment>
<sequence length="630" mass="71293">MKMKLMAIFTCFVLIYISNYEQGVAVTFSGLDSNNLKIYPNDSDGDGLKDHIERQYKTNPLKADTDGDQLSDFYEMEILKTSPLRKDTDHDGLSDREIKQEYDLPKNRWGIRGIYTGTGEIKGKLQIRQSPILLLQRLNEVQVFDLQTHDLDIAVHLQIPVQSTSIKLYRYQYQHKNLAEQHVSLTIVPNQQYLKNRQLITATVKEGDSFVLLDEHKFPNFENGLKKQTKPVQLSAQLGIIGLPGAMINRDEIKPDQTIVITGKEQKQKFDRVSYKIKEWYSDGQQSYLSLTPASVQSGKPIVILSHGVSLGDLDALGGTSTGLGIKNLWDNRNHDERRADAIQAVEPNQTFTGTRYKKHAAELYSNPDVQFITGITGESIGTYLVDRGYTVNQDLFLFEYDNDAKNIYWNSQFLRDYVEKLRKLRIGMAKVNLVTHSMGGLVARYYVENLDGQDGDLDVNQLITIGTPHFGAETAYLANMLEMVRGQSCFWNPKGKPYVVGTCEQLKGQHPHVQYTAIGGVTTKQESPPPRYGFYQAPDETQITDSTYADWVRRIVGLQNQKSIDDHIVRIDSALGSDLDYQGRRKPMLDFQGRYVMANPSGGGHGAMLRNANVKQKIYQLCQQEQGAK</sequence>
<reference evidence="5 6" key="1">
    <citation type="submission" date="2016-11" db="EMBL/GenBank/DDBJ databases">
        <authorList>
            <person name="Jaros S."/>
            <person name="Januszkiewicz K."/>
            <person name="Wedrychowicz H."/>
        </authorList>
    </citation>
    <scope>NUCLEOTIDE SEQUENCE [LARGE SCALE GENOMIC DNA]</scope>
    <source>
        <strain evidence="5 6">DSM 44666</strain>
    </source>
</reference>
<keyword evidence="5" id="KW-0808">Transferase</keyword>
<dbReference type="OrthoDB" id="503948at2"/>
<keyword evidence="3" id="KW-0732">Signal</keyword>
<evidence type="ECO:0000313" key="5">
    <source>
        <dbReference type="EMBL" id="SHF00707.1"/>
    </source>
</evidence>